<reference evidence="3" key="3">
    <citation type="submission" date="2020-02" db="EMBL/GenBank/DDBJ databases">
        <authorList>
            <person name="Sarangi A.N."/>
            <person name="Ghosh S."/>
            <person name="Mukherjee M."/>
            <person name="Tripathy S."/>
        </authorList>
    </citation>
    <scope>NUCLEOTIDE SEQUENCE</scope>
    <source>
        <strain evidence="3">BDU141951</strain>
    </source>
</reference>
<sequence>MARSSVQPQSTLGRPQTKVRLPLGWFWPLFWSGLMVGSGIFGLWALAWLTRIPPLPDCDEVTAVSADGDRLICAQSALRVGSAKSLIQAVQLSAHYSPTHPFYVETQPVLVESSERLLDKATQKMHEGDLETATEWASQIPLDTPLRDAAQSKIWDWQQEWKQGQELENSIEQAIAARDWSAADNALRQLKLLSSDYWVGTRHSELQQAKQLEATAWTQLEQARGLANTGNPDNLGQALVIAQRINLTSQAWHEAQEEVDRWSQNLLLYSFQRWELGDVEGAIAAVQKVPPDPSLAPEAQDLIKFSHATRLAQQAQQDSPGYLQLFQLMEAIRAAEHIPEKSSFYEAAQTSMAAWQAELEDLQTLKFANNVASLRQGWAYDYASDLAWQVELERPRRLQAQTLIAHWQDEIERIQDRPFLMRARALAQKATIPALESAIAEARNVALGRALRIDAQTLIADWLDQIEIIQDQPILTEANQLAGEDQLREAIAIAEQIQGDRALHGQAQAMIKDWTRTIQIEEDGPILEKAKSLAYSGSLTAAIDLAAQIAPGRALYGDAQNAIELWEAERAYIWKLEAEEAAAEAAAEADPPDTFDTPGNAPNGEPMTQPPPPPIGN</sequence>
<evidence type="ECO:0000313" key="3">
    <source>
        <dbReference type="EMBL" id="NEV67170.1"/>
    </source>
</evidence>
<name>A0A0C1Y2A1_9CYAN</name>
<feature type="transmembrane region" description="Helical" evidence="2">
    <location>
        <begin position="21"/>
        <end position="49"/>
    </location>
</feature>
<keyword evidence="2" id="KW-0812">Transmembrane</keyword>
<dbReference type="EMBL" id="JTHE02000003">
    <property type="protein sequence ID" value="NEV67170.1"/>
    <property type="molecule type" value="Genomic_DNA"/>
</dbReference>
<feature type="region of interest" description="Disordered" evidence="1">
    <location>
        <begin position="581"/>
        <end position="617"/>
    </location>
</feature>
<proteinExistence type="predicted"/>
<accession>A0A0C1Y2A1</accession>
<evidence type="ECO:0000256" key="1">
    <source>
        <dbReference type="SAM" id="MobiDB-lite"/>
    </source>
</evidence>
<reference evidence="3" key="2">
    <citation type="journal article" date="2015" name="Genome Announc.">
        <title>Draft Genome Sequence of Filamentous Marine Cyanobacterium Lyngbya confervoides Strain BDU141951.</title>
        <authorList>
            <person name="Chandrababunaidu M.M."/>
            <person name="Sen D."/>
            <person name="Tripathy S."/>
        </authorList>
    </citation>
    <scope>NUCLEOTIDE SEQUENCE</scope>
    <source>
        <strain evidence="3">BDU141951</strain>
    </source>
</reference>
<keyword evidence="2" id="KW-1133">Transmembrane helix</keyword>
<dbReference type="AlphaFoldDB" id="A0A0C1Y2A1"/>
<feature type="compositionally biased region" description="Pro residues" evidence="1">
    <location>
        <begin position="608"/>
        <end position="617"/>
    </location>
</feature>
<evidence type="ECO:0000256" key="2">
    <source>
        <dbReference type="SAM" id="Phobius"/>
    </source>
</evidence>
<gene>
    <name evidence="3" type="ORF">QQ91_008570</name>
</gene>
<organism evidence="3">
    <name type="scientific">Lyngbya confervoides BDU141951</name>
    <dbReference type="NCBI Taxonomy" id="1574623"/>
    <lineage>
        <taxon>Bacteria</taxon>
        <taxon>Bacillati</taxon>
        <taxon>Cyanobacteriota</taxon>
        <taxon>Cyanophyceae</taxon>
        <taxon>Oscillatoriophycideae</taxon>
        <taxon>Oscillatoriales</taxon>
        <taxon>Microcoleaceae</taxon>
        <taxon>Lyngbya</taxon>
    </lineage>
</organism>
<protein>
    <submittedName>
        <fullName evidence="3">Uncharacterized protein</fullName>
    </submittedName>
</protein>
<comment type="caution">
    <text evidence="3">The sequence shown here is derived from an EMBL/GenBank/DDBJ whole genome shotgun (WGS) entry which is preliminary data.</text>
</comment>
<keyword evidence="2" id="KW-0472">Membrane</keyword>
<reference evidence="3" key="1">
    <citation type="submission" date="2014-11" db="EMBL/GenBank/DDBJ databases">
        <authorList>
            <person name="Malar M.C."/>
            <person name="Sen D."/>
            <person name="Tripathy S."/>
        </authorList>
    </citation>
    <scope>NUCLEOTIDE SEQUENCE</scope>
    <source>
        <strain evidence="3">BDU141951</strain>
    </source>
</reference>